<sequence>MEQTMSGKQQRVPKVAKVKNKAPAEIQITAEQLLREAKERDLEIVAAPPKQKISDPEELAAYQLRKRKAFEDNIRKNRMMIGNWLKYAKWEESQGEIQRCRSIYERALDVDHRNPTLWLRYAEMEMRCRQVNHARNLWDRAVTIMPRVNQFWYKYTYMEEMLGNIAGCRQVFERWMEWHPDEQAWQTYVNFELRYKEIDRARAIY</sequence>
<evidence type="ECO:0000313" key="8">
    <source>
        <dbReference type="EMBL" id="CAG7730119.1"/>
    </source>
</evidence>
<dbReference type="GO" id="GO:0071007">
    <property type="term" value="C:U2-type catalytic step 2 spliceosome"/>
    <property type="evidence" value="ECO:0007669"/>
    <property type="project" value="TreeGrafter"/>
</dbReference>
<dbReference type="InterPro" id="IPR055433">
    <property type="entry name" value="HAT_Syf1-like_N"/>
</dbReference>
<dbReference type="AlphaFoldDB" id="A0A8J2K5X6"/>
<evidence type="ECO:0000256" key="3">
    <source>
        <dbReference type="ARBA" id="ARBA00022664"/>
    </source>
</evidence>
<keyword evidence="6" id="KW-0539">Nucleus</keyword>
<evidence type="ECO:0000256" key="5">
    <source>
        <dbReference type="ARBA" id="ARBA00023187"/>
    </source>
</evidence>
<dbReference type="PANTHER" id="PTHR11246:SF3">
    <property type="entry name" value="CROOKED NECK-LIKE PROTEIN 1"/>
    <property type="match status" value="1"/>
</dbReference>
<protein>
    <recommendedName>
        <fullName evidence="7">Pre-mRNA-splicing factor Syf1-like N-terminal HAT-repeats domain-containing protein</fullName>
    </recommendedName>
</protein>
<comment type="subcellular location">
    <subcellularLocation>
        <location evidence="1">Nucleus</location>
    </subcellularLocation>
</comment>
<evidence type="ECO:0000313" key="9">
    <source>
        <dbReference type="Proteomes" id="UP000708208"/>
    </source>
</evidence>
<reference evidence="8" key="1">
    <citation type="submission" date="2021-06" db="EMBL/GenBank/DDBJ databases">
        <authorList>
            <person name="Hodson N. C."/>
            <person name="Mongue J. A."/>
            <person name="Jaron S. K."/>
        </authorList>
    </citation>
    <scope>NUCLEOTIDE SEQUENCE</scope>
</reference>
<evidence type="ECO:0000256" key="2">
    <source>
        <dbReference type="ARBA" id="ARBA00008644"/>
    </source>
</evidence>
<dbReference type="OrthoDB" id="541719at2759"/>
<comment type="similarity">
    <text evidence="2">Belongs to the crooked-neck family.</text>
</comment>
<dbReference type="GO" id="GO:0000974">
    <property type="term" value="C:Prp19 complex"/>
    <property type="evidence" value="ECO:0007669"/>
    <property type="project" value="TreeGrafter"/>
</dbReference>
<feature type="domain" description="Pre-mRNA-splicing factor Syf1-like N-terminal HAT-repeats" evidence="7">
    <location>
        <begin position="69"/>
        <end position="202"/>
    </location>
</feature>
<keyword evidence="4" id="KW-0677">Repeat</keyword>
<dbReference type="EMBL" id="CAJVCH010189188">
    <property type="protein sequence ID" value="CAG7730119.1"/>
    <property type="molecule type" value="Genomic_DNA"/>
</dbReference>
<evidence type="ECO:0000256" key="1">
    <source>
        <dbReference type="ARBA" id="ARBA00004123"/>
    </source>
</evidence>
<dbReference type="PANTHER" id="PTHR11246">
    <property type="entry name" value="PRE-MRNA SPLICING FACTOR"/>
    <property type="match status" value="1"/>
</dbReference>
<dbReference type="InterPro" id="IPR003107">
    <property type="entry name" value="HAT"/>
</dbReference>
<gene>
    <name evidence="8" type="ORF">AFUS01_LOCUS18789</name>
</gene>
<organism evidence="8 9">
    <name type="scientific">Allacma fusca</name>
    <dbReference type="NCBI Taxonomy" id="39272"/>
    <lineage>
        <taxon>Eukaryota</taxon>
        <taxon>Metazoa</taxon>
        <taxon>Ecdysozoa</taxon>
        <taxon>Arthropoda</taxon>
        <taxon>Hexapoda</taxon>
        <taxon>Collembola</taxon>
        <taxon>Symphypleona</taxon>
        <taxon>Sminthuridae</taxon>
        <taxon>Allacma</taxon>
    </lineage>
</organism>
<evidence type="ECO:0000259" key="7">
    <source>
        <dbReference type="Pfam" id="PF23233"/>
    </source>
</evidence>
<comment type="caution">
    <text evidence="8">The sequence shown here is derived from an EMBL/GenBank/DDBJ whole genome shotgun (WGS) entry which is preliminary data.</text>
</comment>
<dbReference type="GO" id="GO:0071014">
    <property type="term" value="C:post-mRNA release spliceosomal complex"/>
    <property type="evidence" value="ECO:0007669"/>
    <property type="project" value="TreeGrafter"/>
</dbReference>
<keyword evidence="9" id="KW-1185">Reference proteome</keyword>
<keyword evidence="3" id="KW-0507">mRNA processing</keyword>
<dbReference type="GO" id="GO:0000245">
    <property type="term" value="P:spliceosomal complex assembly"/>
    <property type="evidence" value="ECO:0007669"/>
    <property type="project" value="TreeGrafter"/>
</dbReference>
<proteinExistence type="inferred from homology"/>
<name>A0A8J2K5X6_9HEXA</name>
<evidence type="ECO:0000256" key="4">
    <source>
        <dbReference type="ARBA" id="ARBA00022737"/>
    </source>
</evidence>
<feature type="non-terminal residue" evidence="8">
    <location>
        <position position="205"/>
    </location>
</feature>
<keyword evidence="5" id="KW-0508">mRNA splicing</keyword>
<accession>A0A8J2K5X6</accession>
<dbReference type="Proteomes" id="UP000708208">
    <property type="component" value="Unassembled WGS sequence"/>
</dbReference>
<feature type="non-terminal residue" evidence="8">
    <location>
        <position position="1"/>
    </location>
</feature>
<dbReference type="SMART" id="SM00386">
    <property type="entry name" value="HAT"/>
    <property type="match status" value="4"/>
</dbReference>
<evidence type="ECO:0000256" key="6">
    <source>
        <dbReference type="ARBA" id="ARBA00023242"/>
    </source>
</evidence>
<dbReference type="GO" id="GO:0071011">
    <property type="term" value="C:precatalytic spliceosome"/>
    <property type="evidence" value="ECO:0007669"/>
    <property type="project" value="TreeGrafter"/>
</dbReference>
<dbReference type="InterPro" id="IPR045075">
    <property type="entry name" value="Syf1-like"/>
</dbReference>
<dbReference type="Pfam" id="PF23233">
    <property type="entry name" value="HAT_Syf1_CNRKL1_N"/>
    <property type="match status" value="1"/>
</dbReference>